<name>A0A0A9I1P0_ARUDO</name>
<protein>
    <submittedName>
        <fullName evidence="1">Uncharacterized protein</fullName>
    </submittedName>
</protein>
<reference evidence="1" key="2">
    <citation type="journal article" date="2015" name="Data Brief">
        <title>Shoot transcriptome of the giant reed, Arundo donax.</title>
        <authorList>
            <person name="Barrero R.A."/>
            <person name="Guerrero F.D."/>
            <person name="Moolhuijzen P."/>
            <person name="Goolsby J.A."/>
            <person name="Tidwell J."/>
            <person name="Bellgard S.E."/>
            <person name="Bellgard M.I."/>
        </authorList>
    </citation>
    <scope>NUCLEOTIDE SEQUENCE</scope>
    <source>
        <tissue evidence="1">Shoot tissue taken approximately 20 cm above the soil surface</tissue>
    </source>
</reference>
<reference evidence="1" key="1">
    <citation type="submission" date="2014-09" db="EMBL/GenBank/DDBJ databases">
        <authorList>
            <person name="Magalhaes I.L.F."/>
            <person name="Oliveira U."/>
            <person name="Santos F.R."/>
            <person name="Vidigal T.H.D.A."/>
            <person name="Brescovit A.D."/>
            <person name="Santos A.J."/>
        </authorList>
    </citation>
    <scope>NUCLEOTIDE SEQUENCE</scope>
    <source>
        <tissue evidence="1">Shoot tissue taken approximately 20 cm above the soil surface</tissue>
    </source>
</reference>
<sequence length="31" mass="3608">MCLLLYSRLCLIIYWSQKPVPGISSLTVWHS</sequence>
<accession>A0A0A9I1P0</accession>
<dbReference type="AlphaFoldDB" id="A0A0A9I1P0"/>
<organism evidence="1">
    <name type="scientific">Arundo donax</name>
    <name type="common">Giant reed</name>
    <name type="synonym">Donax arundinaceus</name>
    <dbReference type="NCBI Taxonomy" id="35708"/>
    <lineage>
        <taxon>Eukaryota</taxon>
        <taxon>Viridiplantae</taxon>
        <taxon>Streptophyta</taxon>
        <taxon>Embryophyta</taxon>
        <taxon>Tracheophyta</taxon>
        <taxon>Spermatophyta</taxon>
        <taxon>Magnoliopsida</taxon>
        <taxon>Liliopsida</taxon>
        <taxon>Poales</taxon>
        <taxon>Poaceae</taxon>
        <taxon>PACMAD clade</taxon>
        <taxon>Arundinoideae</taxon>
        <taxon>Arundineae</taxon>
        <taxon>Arundo</taxon>
    </lineage>
</organism>
<dbReference type="EMBL" id="GBRH01158833">
    <property type="protein sequence ID" value="JAE39063.1"/>
    <property type="molecule type" value="Transcribed_RNA"/>
</dbReference>
<proteinExistence type="predicted"/>
<evidence type="ECO:0000313" key="1">
    <source>
        <dbReference type="EMBL" id="JAE39063.1"/>
    </source>
</evidence>